<keyword evidence="11" id="KW-1133">Transmembrane helix</keyword>
<dbReference type="Pfam" id="PF02702">
    <property type="entry name" value="KdpD"/>
    <property type="match status" value="1"/>
</dbReference>
<dbReference type="InterPro" id="IPR003594">
    <property type="entry name" value="HATPase_dom"/>
</dbReference>
<name>A0A8D4VKE6_9GAMM</name>
<dbReference type="SMART" id="SM00388">
    <property type="entry name" value="HisKA"/>
    <property type="match status" value="1"/>
</dbReference>
<comment type="catalytic activity">
    <reaction evidence="1">
        <text>ATP + protein L-histidine = ADP + protein N-phospho-L-histidine.</text>
        <dbReference type="EC" id="2.7.13.3"/>
    </reaction>
</comment>
<dbReference type="CDD" id="cd01987">
    <property type="entry name" value="USP_KdpD-like"/>
    <property type="match status" value="1"/>
</dbReference>
<protein>
    <recommendedName>
        <fullName evidence="2">histidine kinase</fullName>
        <ecNumber evidence="2">2.7.13.3</ecNumber>
    </recommendedName>
</protein>
<dbReference type="InterPro" id="IPR006016">
    <property type="entry name" value="UspA"/>
</dbReference>
<keyword evidence="4" id="KW-0808">Transferase</keyword>
<evidence type="ECO:0000313" key="16">
    <source>
        <dbReference type="Proteomes" id="UP000824988"/>
    </source>
</evidence>
<dbReference type="PANTHER" id="PTHR45569">
    <property type="entry name" value="SENSOR PROTEIN KDPD"/>
    <property type="match status" value="1"/>
</dbReference>
<dbReference type="PANTHER" id="PTHR45569:SF1">
    <property type="entry name" value="SENSOR PROTEIN KDPD"/>
    <property type="match status" value="1"/>
</dbReference>
<dbReference type="Pfam" id="PF00512">
    <property type="entry name" value="HisKA"/>
    <property type="match status" value="1"/>
</dbReference>
<evidence type="ECO:0000256" key="11">
    <source>
        <dbReference type="SAM" id="Phobius"/>
    </source>
</evidence>
<evidence type="ECO:0000256" key="3">
    <source>
        <dbReference type="ARBA" id="ARBA00022553"/>
    </source>
</evidence>
<evidence type="ECO:0000256" key="4">
    <source>
        <dbReference type="ARBA" id="ARBA00022679"/>
    </source>
</evidence>
<sequence>MSPSGASTRSPNANASPARALGAEARRRRGRLKIFFGAADGVGKTYAMLLAAKERNRDGGETLVGIVETHGSKEIAELLENLESLPRKIVLQRGLSLQEFDLDQALARRPSLILVDELAHSNAPGARHRKRWQDVKELLDAGIDVYTTLNVQHLESLHEDVGNITGIRGWETVPDTVFDEADEVELVDLPPDALLARLAQGKVCLPRQEERANRHFFRKGNLIALRELALRRTAERVDAEMREYRSDHAIRKVWQAGERILVCVGPDSRAERLVWAGKRLASSLHAAWIVAYVETPKLQRLPPTQRDEVLRVLRLAERLGADTATLSGPDMTEAILDFAREHNTTKLVMGKPGRKGWRRWFLGSVVDSVISRAHDINFYLLGSEPEDASLAEPAAALEQLDSGLAPTADRAGYAGYFWGIVTPHLCTLIAWPLRNHIGSASILMVYLLGVFLLATRYGLGPSLLACLLTAPAFAFFFAPPIFSFAISDTQNLIGLAVMTLVAVITSNLMQNVRSQAKIAAFRERRAAALYGLSKELAGAREEEDIVDIAVRHVQGEFGGSAALLLRNEKGELAYPTAESLPAPLRGIDLRVAQWVFKHGQVAGKGTDTLSEDRAIYIPLCGSQEAIGLLALEPASLRRVFLPEQRRLLETFCNQIVQALERVQSAERAKNASIRAETEALRNSLLGSLSHDLRTPLTNIVGASGALVVNDASLQPEDRRELNRAIHEEALRMSDLTSKLLDMARLEGGEIALDRQWYALEEIVGSALGQLEKPLQDRPVTVRLPEGVPLVWVDAVLLQQVLVNLLDNAVKYTPPGSPIDITAELSPYRLTIAVEDRGPGIPAGMEQKLFDKFYRLQAESAQSGVGLGLAICRAAVQAHGGEMSVESRQGGGAAFSLTLPVQKDPPPMAEEDASEEPP</sequence>
<gene>
    <name evidence="15" type="primary">kdpD_1</name>
    <name evidence="15" type="ORF">MoryE10_00440</name>
</gene>
<dbReference type="RefSeq" id="WP_221047850.1">
    <property type="nucleotide sequence ID" value="NZ_AP019782.1"/>
</dbReference>
<keyword evidence="8" id="KW-0902">Two-component regulatory system</keyword>
<feature type="region of interest" description="Disordered" evidence="10">
    <location>
        <begin position="893"/>
        <end position="917"/>
    </location>
</feature>
<dbReference type="InterPro" id="IPR052023">
    <property type="entry name" value="Histidine_kinase_KdpD"/>
</dbReference>
<feature type="transmembrane region" description="Helical" evidence="11">
    <location>
        <begin position="462"/>
        <end position="486"/>
    </location>
</feature>
<keyword evidence="16" id="KW-1185">Reference proteome</keyword>
<dbReference type="SMART" id="SM00065">
    <property type="entry name" value="GAF"/>
    <property type="match status" value="1"/>
</dbReference>
<evidence type="ECO:0000256" key="6">
    <source>
        <dbReference type="ARBA" id="ARBA00022777"/>
    </source>
</evidence>
<feature type="transmembrane region" description="Helical" evidence="11">
    <location>
        <begin position="492"/>
        <end position="509"/>
    </location>
</feature>
<dbReference type="Pfam" id="PF00582">
    <property type="entry name" value="Usp"/>
    <property type="match status" value="1"/>
</dbReference>
<dbReference type="GO" id="GO:0005886">
    <property type="term" value="C:plasma membrane"/>
    <property type="evidence" value="ECO:0007669"/>
    <property type="project" value="TreeGrafter"/>
</dbReference>
<evidence type="ECO:0000259" key="12">
    <source>
        <dbReference type="SMART" id="SM00065"/>
    </source>
</evidence>
<dbReference type="InterPro" id="IPR003018">
    <property type="entry name" value="GAF"/>
</dbReference>
<evidence type="ECO:0000256" key="5">
    <source>
        <dbReference type="ARBA" id="ARBA00022741"/>
    </source>
</evidence>
<dbReference type="SMART" id="SM00387">
    <property type="entry name" value="HATPase_c"/>
    <property type="match status" value="1"/>
</dbReference>
<evidence type="ECO:0000256" key="1">
    <source>
        <dbReference type="ARBA" id="ARBA00000085"/>
    </source>
</evidence>
<keyword evidence="5" id="KW-0547">Nucleotide-binding</keyword>
<evidence type="ECO:0000256" key="10">
    <source>
        <dbReference type="SAM" id="MobiDB-lite"/>
    </source>
</evidence>
<accession>A0A8D4VKE6</accession>
<evidence type="ECO:0000256" key="2">
    <source>
        <dbReference type="ARBA" id="ARBA00012438"/>
    </source>
</evidence>
<dbReference type="Pfam" id="PF02518">
    <property type="entry name" value="HATPase_c"/>
    <property type="match status" value="1"/>
</dbReference>
<feature type="domain" description="GAF" evidence="12">
    <location>
        <begin position="541"/>
        <end position="669"/>
    </location>
</feature>
<evidence type="ECO:0000313" key="15">
    <source>
        <dbReference type="EMBL" id="BBL69438.1"/>
    </source>
</evidence>
<comment type="function">
    <text evidence="9">Member of the two-component regulatory system KdpD/KdpE involved in the regulation of the kdp operon. KdpD may function as a membrane-associated protein kinase that phosphorylates KdpE in response to environmental signals.</text>
</comment>
<keyword evidence="7" id="KW-0067">ATP-binding</keyword>
<feature type="region of interest" description="Disordered" evidence="10">
    <location>
        <begin position="1"/>
        <end position="23"/>
    </location>
</feature>
<dbReference type="AlphaFoldDB" id="A0A8D4VKE6"/>
<keyword evidence="3" id="KW-0597">Phosphoprotein</keyword>
<feature type="domain" description="Signal transduction histidine kinase dimerisation/phosphoacceptor" evidence="14">
    <location>
        <begin position="680"/>
        <end position="748"/>
    </location>
</feature>
<dbReference type="InterPro" id="IPR003661">
    <property type="entry name" value="HisK_dim/P_dom"/>
</dbReference>
<dbReference type="FunFam" id="3.30.565.10:FF:000042">
    <property type="entry name" value="Two-component sensor histidine kinase KdpD"/>
    <property type="match status" value="1"/>
</dbReference>
<feature type="compositionally biased region" description="Polar residues" evidence="10">
    <location>
        <begin position="1"/>
        <end position="15"/>
    </location>
</feature>
<dbReference type="GO" id="GO:0000155">
    <property type="term" value="F:phosphorelay sensor kinase activity"/>
    <property type="evidence" value="ECO:0007669"/>
    <property type="project" value="InterPro"/>
</dbReference>
<feature type="transmembrane region" description="Helical" evidence="11">
    <location>
        <begin position="437"/>
        <end position="455"/>
    </location>
</feature>
<dbReference type="Pfam" id="PF13493">
    <property type="entry name" value="DUF4118"/>
    <property type="match status" value="1"/>
</dbReference>
<proteinExistence type="predicted"/>
<feature type="transmembrane region" description="Helical" evidence="11">
    <location>
        <begin position="413"/>
        <end position="431"/>
    </location>
</feature>
<evidence type="ECO:0000256" key="7">
    <source>
        <dbReference type="ARBA" id="ARBA00022840"/>
    </source>
</evidence>
<dbReference type="InterPro" id="IPR003852">
    <property type="entry name" value="Sig_transdc_His_kinase_KdpD_N"/>
</dbReference>
<keyword evidence="11" id="KW-0472">Membrane</keyword>
<dbReference type="GO" id="GO:0005524">
    <property type="term" value="F:ATP binding"/>
    <property type="evidence" value="ECO:0007669"/>
    <property type="project" value="UniProtKB-KW"/>
</dbReference>
<evidence type="ECO:0000259" key="13">
    <source>
        <dbReference type="SMART" id="SM00387"/>
    </source>
</evidence>
<keyword evidence="6 15" id="KW-0418">Kinase</keyword>
<dbReference type="GO" id="GO:0005737">
    <property type="term" value="C:cytoplasm"/>
    <property type="evidence" value="ECO:0007669"/>
    <property type="project" value="UniProtKB-ARBA"/>
</dbReference>
<feature type="domain" description="Histidine kinase/HSP90-like ATPase" evidence="13">
    <location>
        <begin position="792"/>
        <end position="902"/>
    </location>
</feature>
<reference evidence="15" key="1">
    <citation type="submission" date="2019-06" db="EMBL/GenBank/DDBJ databases">
        <title>Complete genome sequence of Methylogaea oryzae strain JCM16910.</title>
        <authorList>
            <person name="Asakawa S."/>
        </authorList>
    </citation>
    <scope>NUCLEOTIDE SEQUENCE</scope>
    <source>
        <strain evidence="15">E10</strain>
    </source>
</reference>
<keyword evidence="11" id="KW-0812">Transmembrane</keyword>
<dbReference type="Pfam" id="PF13492">
    <property type="entry name" value="GAF_3"/>
    <property type="match status" value="1"/>
</dbReference>
<dbReference type="CDD" id="cd00075">
    <property type="entry name" value="HATPase"/>
    <property type="match status" value="1"/>
</dbReference>
<dbReference type="EMBL" id="AP019782">
    <property type="protein sequence ID" value="BBL69438.1"/>
    <property type="molecule type" value="Genomic_DNA"/>
</dbReference>
<evidence type="ECO:0000259" key="14">
    <source>
        <dbReference type="SMART" id="SM00388"/>
    </source>
</evidence>
<evidence type="ECO:0000256" key="8">
    <source>
        <dbReference type="ARBA" id="ARBA00023012"/>
    </source>
</evidence>
<evidence type="ECO:0000256" key="9">
    <source>
        <dbReference type="ARBA" id="ARBA00057300"/>
    </source>
</evidence>
<organism evidence="15 16">
    <name type="scientific">Methylogaea oryzae</name>
    <dbReference type="NCBI Taxonomy" id="1295382"/>
    <lineage>
        <taxon>Bacteria</taxon>
        <taxon>Pseudomonadati</taxon>
        <taxon>Pseudomonadota</taxon>
        <taxon>Gammaproteobacteria</taxon>
        <taxon>Methylococcales</taxon>
        <taxon>Methylococcaceae</taxon>
        <taxon>Methylogaea</taxon>
    </lineage>
</organism>
<feature type="compositionally biased region" description="Acidic residues" evidence="10">
    <location>
        <begin position="908"/>
        <end position="917"/>
    </location>
</feature>
<dbReference type="GO" id="GO:0042802">
    <property type="term" value="F:identical protein binding"/>
    <property type="evidence" value="ECO:0007669"/>
    <property type="project" value="UniProtKB-ARBA"/>
</dbReference>
<dbReference type="EC" id="2.7.13.3" evidence="2"/>
<dbReference type="FunFam" id="3.40.50.300:FF:000483">
    <property type="entry name" value="Sensor histidine kinase KdpD"/>
    <property type="match status" value="1"/>
</dbReference>
<dbReference type="KEGG" id="moz:MoryE10_00440"/>
<dbReference type="CDD" id="cd00082">
    <property type="entry name" value="HisKA"/>
    <property type="match status" value="1"/>
</dbReference>
<dbReference type="InterPro" id="IPR025201">
    <property type="entry name" value="KdpD_TM"/>
</dbReference>
<dbReference type="Proteomes" id="UP000824988">
    <property type="component" value="Chromosome"/>
</dbReference>